<evidence type="ECO:0000313" key="3">
    <source>
        <dbReference type="Proteomes" id="UP000029640"/>
    </source>
</evidence>
<sequence>MTRRDLLRALASLVPALCLLACASDPTLTAPPREADPVDFSGHWELNYGQSDNIQSRLSTLVRDLQRRSARASNLRSERGGLVLGSGTTDSAPSVIGLARMAEQITASQLLEVEQGRTRIRLEREGNFALSCDFLRDPGYIDDLGVGRESCRWDGQQLVFLISLPEGLSIRHRVALARSGDQLGIVTTVFSDQVSAPFTVRRIYDRYEPGSRGYRCRETLSRGRVCTTEGSP</sequence>
<evidence type="ECO:0008006" key="4">
    <source>
        <dbReference type="Google" id="ProtNLM"/>
    </source>
</evidence>
<keyword evidence="3" id="KW-1185">Reference proteome</keyword>
<dbReference type="Proteomes" id="UP000029640">
    <property type="component" value="Unassembled WGS sequence"/>
</dbReference>
<feature type="chain" id="PRO_5001921024" description="Lipoprotein" evidence="1">
    <location>
        <begin position="24"/>
        <end position="232"/>
    </location>
</feature>
<dbReference type="HOGENOM" id="CLU_1260159_0_0_6"/>
<feature type="signal peptide" evidence="1">
    <location>
        <begin position="1"/>
        <end position="23"/>
    </location>
</feature>
<name>A0A095X082_9GAMM</name>
<evidence type="ECO:0000313" key="2">
    <source>
        <dbReference type="EMBL" id="KGE04294.1"/>
    </source>
</evidence>
<dbReference type="RefSeq" id="WP_052094437.1">
    <property type="nucleotide sequence ID" value="NZ_KN234754.1"/>
</dbReference>
<dbReference type="AlphaFoldDB" id="A0A095X082"/>
<gene>
    <name evidence="2" type="ORF">HRUBRA_01158</name>
</gene>
<dbReference type="eggNOG" id="ENOG502ZEMS">
    <property type="taxonomic scope" value="Bacteria"/>
</dbReference>
<organism evidence="2 3">
    <name type="scientific">Pseudohaliea rubra DSM 19751</name>
    <dbReference type="NCBI Taxonomy" id="1265313"/>
    <lineage>
        <taxon>Bacteria</taxon>
        <taxon>Pseudomonadati</taxon>
        <taxon>Pseudomonadota</taxon>
        <taxon>Gammaproteobacteria</taxon>
        <taxon>Cellvibrionales</taxon>
        <taxon>Halieaceae</taxon>
        <taxon>Pseudohaliea</taxon>
    </lineage>
</organism>
<dbReference type="STRING" id="1265313.HRUBRA_01158"/>
<evidence type="ECO:0000256" key="1">
    <source>
        <dbReference type="SAM" id="SignalP"/>
    </source>
</evidence>
<comment type="caution">
    <text evidence="2">The sequence shown here is derived from an EMBL/GenBank/DDBJ whole genome shotgun (WGS) entry which is preliminary data.</text>
</comment>
<dbReference type="OrthoDB" id="5728919at2"/>
<accession>A0A095X082</accession>
<keyword evidence="1" id="KW-0732">Signal</keyword>
<protein>
    <recommendedName>
        <fullName evidence="4">Lipoprotein</fullName>
    </recommendedName>
</protein>
<dbReference type="EMBL" id="AUVB01000031">
    <property type="protein sequence ID" value="KGE04294.1"/>
    <property type="molecule type" value="Genomic_DNA"/>
</dbReference>
<reference evidence="2 3" key="1">
    <citation type="journal article" date="2014" name="Genome Announc.">
        <title>Genome Sequence of Gammaproteobacterial Pseudohaliea rubra Type Strain DSM 19751, Isolated from Coastal Seawater of the Mediterranean Sea.</title>
        <authorList>
            <person name="Spring S."/>
            <person name="Fiebig A."/>
            <person name="Riedel T."/>
            <person name="Goker M."/>
            <person name="Klenk H.P."/>
        </authorList>
    </citation>
    <scope>NUCLEOTIDE SEQUENCE [LARGE SCALE GENOMIC DNA]</scope>
    <source>
        <strain evidence="2 3">DSM 19751</strain>
    </source>
</reference>
<proteinExistence type="predicted"/>